<dbReference type="InterPro" id="IPR021994">
    <property type="entry name" value="DUF3592"/>
</dbReference>
<dbReference type="RefSeq" id="WP_011698396.1">
    <property type="nucleotide sequence ID" value="NC_008554.1"/>
</dbReference>
<organism evidence="4 5">
    <name type="scientific">Syntrophobacter fumaroxidans (strain DSM 10017 / MPOB)</name>
    <dbReference type="NCBI Taxonomy" id="335543"/>
    <lineage>
        <taxon>Bacteria</taxon>
        <taxon>Pseudomonadati</taxon>
        <taxon>Thermodesulfobacteriota</taxon>
        <taxon>Syntrophobacteria</taxon>
        <taxon>Syntrophobacterales</taxon>
        <taxon>Syntrophobacteraceae</taxon>
        <taxon>Syntrophobacter</taxon>
    </lineage>
</organism>
<dbReference type="Pfam" id="PF12158">
    <property type="entry name" value="DUF3592"/>
    <property type="match status" value="1"/>
</dbReference>
<evidence type="ECO:0000259" key="3">
    <source>
        <dbReference type="Pfam" id="PF12158"/>
    </source>
</evidence>
<evidence type="ECO:0000256" key="2">
    <source>
        <dbReference type="SAM" id="Phobius"/>
    </source>
</evidence>
<dbReference type="STRING" id="335543.Sfum_1537"/>
<keyword evidence="2" id="KW-0812">Transmembrane</keyword>
<dbReference type="InParanoid" id="A0LIH3"/>
<accession>A0LIH3</accession>
<reference evidence="4 5" key="1">
    <citation type="submission" date="2006-10" db="EMBL/GenBank/DDBJ databases">
        <title>Complete sequence of Syntrophobacter fumaroxidans MPOB.</title>
        <authorList>
            <consortium name="US DOE Joint Genome Institute"/>
            <person name="Copeland A."/>
            <person name="Lucas S."/>
            <person name="Lapidus A."/>
            <person name="Barry K."/>
            <person name="Detter J.C."/>
            <person name="Glavina del Rio T."/>
            <person name="Hammon N."/>
            <person name="Israni S."/>
            <person name="Pitluck S."/>
            <person name="Goltsman E.G."/>
            <person name="Martinez M."/>
            <person name="Schmutz J."/>
            <person name="Larimer F."/>
            <person name="Land M."/>
            <person name="Hauser L."/>
            <person name="Kyrpides N."/>
            <person name="Kim E."/>
            <person name="Boone D.R."/>
            <person name="Brockman F."/>
            <person name="Culley D."/>
            <person name="Ferry J."/>
            <person name="Gunsalus R."/>
            <person name="McInerney M.J."/>
            <person name="Morrison M."/>
            <person name="Plugge C."/>
            <person name="Rohlin L."/>
            <person name="Scholten J."/>
            <person name="Sieber J."/>
            <person name="Stams A.J.M."/>
            <person name="Worm P."/>
            <person name="Henstra A.M."/>
            <person name="Richardson P."/>
        </authorList>
    </citation>
    <scope>NUCLEOTIDE SEQUENCE [LARGE SCALE GENOMIC DNA]</scope>
    <source>
        <strain evidence="5">DSM 10017 / MPOB</strain>
    </source>
</reference>
<feature type="domain" description="DUF3592" evidence="3">
    <location>
        <begin position="52"/>
        <end position="136"/>
    </location>
</feature>
<gene>
    <name evidence="4" type="ordered locus">Sfum_1537</name>
</gene>
<dbReference type="AlphaFoldDB" id="A0LIH3"/>
<sequence length="285" mass="30526">MSEPQSASFPIDLVARFVGRLFQMIMLAGMGLMVFGAMPVIEVISAANWPSTRGVILSSGVKAGTPGGKRLRTPKVVYRYAVKDVRYQGERVRFGPDYIPGRPSAAAVAAGYREGDAVEVFHDPADPAKSVLDRAFHPGMFAMPLAGFFLFLVGGAVNRKITEVTNAVRQKIPLPVPRGDGTFPDGKIRASSPRVGRDEDPGGKASVEGFPAGDFLAGGAPRARKVEKTMFGRDASAWSSPGPAFPDPGIGSALSWRTILIRVLWLVLGVLIILYLIRESGLRFG</sequence>
<feature type="transmembrane region" description="Helical" evidence="2">
    <location>
        <begin position="259"/>
        <end position="277"/>
    </location>
</feature>
<name>A0LIH3_SYNFM</name>
<keyword evidence="5" id="KW-1185">Reference proteome</keyword>
<feature type="region of interest" description="Disordered" evidence="1">
    <location>
        <begin position="179"/>
        <end position="205"/>
    </location>
</feature>
<protein>
    <recommendedName>
        <fullName evidence="3">DUF3592 domain-containing protein</fullName>
    </recommendedName>
</protein>
<dbReference type="OrthoDB" id="6402665at2"/>
<dbReference type="HOGENOM" id="CLU_976369_0_0_7"/>
<evidence type="ECO:0000313" key="4">
    <source>
        <dbReference type="EMBL" id="ABK17225.1"/>
    </source>
</evidence>
<feature type="transmembrane region" description="Helical" evidence="2">
    <location>
        <begin position="135"/>
        <end position="157"/>
    </location>
</feature>
<dbReference type="KEGG" id="sfu:Sfum_1537"/>
<proteinExistence type="predicted"/>
<dbReference type="EMBL" id="CP000478">
    <property type="protein sequence ID" value="ABK17225.1"/>
    <property type="molecule type" value="Genomic_DNA"/>
</dbReference>
<dbReference type="eggNOG" id="ENOG5033AVD">
    <property type="taxonomic scope" value="Bacteria"/>
</dbReference>
<feature type="transmembrane region" description="Helical" evidence="2">
    <location>
        <begin position="21"/>
        <end position="41"/>
    </location>
</feature>
<evidence type="ECO:0000256" key="1">
    <source>
        <dbReference type="SAM" id="MobiDB-lite"/>
    </source>
</evidence>
<keyword evidence="2" id="KW-0472">Membrane</keyword>
<keyword evidence="2" id="KW-1133">Transmembrane helix</keyword>
<evidence type="ECO:0000313" key="5">
    <source>
        <dbReference type="Proteomes" id="UP000001784"/>
    </source>
</evidence>
<dbReference type="Proteomes" id="UP000001784">
    <property type="component" value="Chromosome"/>
</dbReference>